<feature type="domain" description="N-acetyltransferase" evidence="1">
    <location>
        <begin position="140"/>
        <end position="272"/>
    </location>
</feature>
<dbReference type="PROSITE" id="PS51186">
    <property type="entry name" value="GNAT"/>
    <property type="match status" value="1"/>
</dbReference>
<organism evidence="2 3">
    <name type="scientific">Paenibacillus gallinarum</name>
    <dbReference type="NCBI Taxonomy" id="2762232"/>
    <lineage>
        <taxon>Bacteria</taxon>
        <taxon>Bacillati</taxon>
        <taxon>Bacillota</taxon>
        <taxon>Bacilli</taxon>
        <taxon>Bacillales</taxon>
        <taxon>Paenibacillaceae</taxon>
        <taxon>Paenibacillus</taxon>
    </lineage>
</organism>
<comment type="caution">
    <text evidence="2">The sequence shown here is derived from an EMBL/GenBank/DDBJ whole genome shotgun (WGS) entry which is preliminary data.</text>
</comment>
<evidence type="ECO:0000313" key="2">
    <source>
        <dbReference type="EMBL" id="MBD7966735.1"/>
    </source>
</evidence>
<dbReference type="InterPro" id="IPR027365">
    <property type="entry name" value="GNAT_acetyltra_YdfB-like"/>
</dbReference>
<keyword evidence="3" id="KW-1185">Reference proteome</keyword>
<dbReference type="PANTHER" id="PTHR31143">
    <property type="match status" value="1"/>
</dbReference>
<dbReference type="Pfam" id="PF12746">
    <property type="entry name" value="GNAT_acetyltran"/>
    <property type="match status" value="1"/>
</dbReference>
<protein>
    <submittedName>
        <fullName evidence="2">GNAT family N-acetyltransferase</fullName>
    </submittedName>
</protein>
<dbReference type="CDD" id="cd04301">
    <property type="entry name" value="NAT_SF"/>
    <property type="match status" value="1"/>
</dbReference>
<dbReference type="Proteomes" id="UP000608071">
    <property type="component" value="Unassembled WGS sequence"/>
</dbReference>
<name>A0ABR8STK0_9BACL</name>
<dbReference type="EMBL" id="JACSQL010000001">
    <property type="protein sequence ID" value="MBD7966735.1"/>
    <property type="molecule type" value="Genomic_DNA"/>
</dbReference>
<dbReference type="InterPro" id="IPR016181">
    <property type="entry name" value="Acyl_CoA_acyltransferase"/>
</dbReference>
<evidence type="ECO:0000313" key="3">
    <source>
        <dbReference type="Proteomes" id="UP000608071"/>
    </source>
</evidence>
<gene>
    <name evidence="2" type="ORF">H9647_01540</name>
</gene>
<proteinExistence type="predicted"/>
<dbReference type="InterPro" id="IPR000182">
    <property type="entry name" value="GNAT_dom"/>
</dbReference>
<accession>A0ABR8STK0</accession>
<dbReference type="Gene3D" id="3.40.630.30">
    <property type="match status" value="1"/>
</dbReference>
<sequence>MITELDKQEFYKVQPITDQCRNLEVRAVVNGMNPGSVYVDHGTDVTAAMIWIQGQSGFHMVGDPKSESFLTHLETYMINEIEPRLKKLNIDAVEISVENDRWAETLQTIFKKRSLLNDNQYVFEMTDNEAKQSSNHMQNTMIHRIDRDLLESRGFENKSFLEQKIARFWESKEDFLQHGFGYIAEHNHNVISVCFSAFVDGHTHAVDIETLVEYRNKHVGTAVAEAYIEECKRKGVDPYWDCMPENVGSVRLAKKMGLSLSFDYRILWYNIT</sequence>
<dbReference type="PANTHER" id="PTHR31143:SF2">
    <property type="entry name" value="FR47-LIKE DOMAIN-CONTAINING PROTEIN-RELATED"/>
    <property type="match status" value="1"/>
</dbReference>
<dbReference type="SUPFAM" id="SSF55729">
    <property type="entry name" value="Acyl-CoA N-acyltransferases (Nat)"/>
    <property type="match status" value="1"/>
</dbReference>
<evidence type="ECO:0000259" key="1">
    <source>
        <dbReference type="PROSITE" id="PS51186"/>
    </source>
</evidence>
<reference evidence="2 3" key="1">
    <citation type="submission" date="2020-08" db="EMBL/GenBank/DDBJ databases">
        <title>A Genomic Blueprint of the Chicken Gut Microbiome.</title>
        <authorList>
            <person name="Gilroy R."/>
            <person name="Ravi A."/>
            <person name="Getino M."/>
            <person name="Pursley I."/>
            <person name="Horton D.L."/>
            <person name="Alikhan N.-F."/>
            <person name="Baker D."/>
            <person name="Gharbi K."/>
            <person name="Hall N."/>
            <person name="Watson M."/>
            <person name="Adriaenssens E.M."/>
            <person name="Foster-Nyarko E."/>
            <person name="Jarju S."/>
            <person name="Secka A."/>
            <person name="Antonio M."/>
            <person name="Oren A."/>
            <person name="Chaudhuri R."/>
            <person name="La Ragione R.M."/>
            <person name="Hildebrand F."/>
            <person name="Pallen M.J."/>
        </authorList>
    </citation>
    <scope>NUCLEOTIDE SEQUENCE [LARGE SCALE GENOMIC DNA]</scope>
    <source>
        <strain evidence="2 3">Sa2BVA9</strain>
    </source>
</reference>